<sequence>MSARPVRATPHSGAPLPPALAAWVERSWASARPASAPAWPREHSLPTGSLHLAVRLDGPPLRTYADADDALGRSHPPALLAGARAGYVIKDASRPAASVGAMLRPGAALALFGVSAAELEGGYVGLDELCGAGAADGLYERLAAAADPRSRRRLFEAFLRARLRPVRGLDPQIVRAVRSLQGAAPGGDCAAGADERRVAGWVAASGRSHRRFIAGFRDAAGLSPKRYARVLRFKRLLSALAATPRPDWAQLALDGGYFDQSHLIREFREFAGVSPRAYLAAAAASPHHLPIGGPKPV</sequence>
<dbReference type="Gene3D" id="1.10.10.60">
    <property type="entry name" value="Homeodomain-like"/>
    <property type="match status" value="1"/>
</dbReference>
<evidence type="ECO:0000259" key="4">
    <source>
        <dbReference type="PROSITE" id="PS01124"/>
    </source>
</evidence>
<organism evidence="5 6">
    <name type="scientific">Lysobacter enzymogenes</name>
    <dbReference type="NCBI Taxonomy" id="69"/>
    <lineage>
        <taxon>Bacteria</taxon>
        <taxon>Pseudomonadati</taxon>
        <taxon>Pseudomonadota</taxon>
        <taxon>Gammaproteobacteria</taxon>
        <taxon>Lysobacterales</taxon>
        <taxon>Lysobacteraceae</taxon>
        <taxon>Lysobacter</taxon>
    </lineage>
</organism>
<keyword evidence="2" id="KW-0238">DNA-binding</keyword>
<dbReference type="InterPro" id="IPR018060">
    <property type="entry name" value="HTH_AraC"/>
</dbReference>
<feature type="domain" description="HTH araC/xylS-type" evidence="4">
    <location>
        <begin position="208"/>
        <end position="281"/>
    </location>
</feature>
<dbReference type="Proteomes" id="UP000061569">
    <property type="component" value="Chromosome"/>
</dbReference>
<dbReference type="PANTHER" id="PTHR46796">
    <property type="entry name" value="HTH-TYPE TRANSCRIPTIONAL ACTIVATOR RHAS-RELATED"/>
    <property type="match status" value="1"/>
</dbReference>
<evidence type="ECO:0000256" key="1">
    <source>
        <dbReference type="ARBA" id="ARBA00023015"/>
    </source>
</evidence>
<accession>A0A0S2DCG1</accession>
<evidence type="ECO:0000256" key="3">
    <source>
        <dbReference type="ARBA" id="ARBA00023163"/>
    </source>
</evidence>
<dbReference type="EMBL" id="CP013140">
    <property type="protein sequence ID" value="ALN56212.1"/>
    <property type="molecule type" value="Genomic_DNA"/>
</dbReference>
<protein>
    <submittedName>
        <fullName evidence="5">Transcriptional regulator, AraC family</fullName>
    </submittedName>
</protein>
<keyword evidence="3" id="KW-0804">Transcription</keyword>
<dbReference type="AlphaFoldDB" id="A0A0S2DCG1"/>
<name>A0A0S2DCG1_LYSEN</name>
<dbReference type="InterPro" id="IPR050204">
    <property type="entry name" value="AraC_XylS_family_regulators"/>
</dbReference>
<reference evidence="5 6" key="1">
    <citation type="submission" date="2015-11" db="EMBL/GenBank/DDBJ databases">
        <title>Genome sequences of Lysobacter enzymogenes strain C3 and Lysobacter antibioticus ATCC 29479.</title>
        <authorList>
            <person name="Kobayashi D.Y."/>
        </authorList>
    </citation>
    <scope>NUCLEOTIDE SEQUENCE [LARGE SCALE GENOMIC DNA]</scope>
    <source>
        <strain evidence="5 6">C3</strain>
    </source>
</reference>
<evidence type="ECO:0000313" key="6">
    <source>
        <dbReference type="Proteomes" id="UP000061569"/>
    </source>
</evidence>
<evidence type="ECO:0000256" key="2">
    <source>
        <dbReference type="ARBA" id="ARBA00023125"/>
    </source>
</evidence>
<gene>
    <name evidence="5" type="ORF">GLE_0854</name>
</gene>
<dbReference type="SMART" id="SM00342">
    <property type="entry name" value="HTH_ARAC"/>
    <property type="match status" value="1"/>
</dbReference>
<proteinExistence type="predicted"/>
<dbReference type="Pfam" id="PF12833">
    <property type="entry name" value="HTH_18"/>
    <property type="match status" value="1"/>
</dbReference>
<dbReference type="KEGG" id="lez:GLE_0854"/>
<dbReference type="GO" id="GO:0043565">
    <property type="term" value="F:sequence-specific DNA binding"/>
    <property type="evidence" value="ECO:0007669"/>
    <property type="project" value="InterPro"/>
</dbReference>
<keyword evidence="1" id="KW-0805">Transcription regulation</keyword>
<evidence type="ECO:0000313" key="5">
    <source>
        <dbReference type="EMBL" id="ALN56212.1"/>
    </source>
</evidence>
<dbReference type="STRING" id="69.GLE_0854"/>
<dbReference type="OrthoDB" id="9809338at2"/>
<dbReference type="InterPro" id="IPR046532">
    <property type="entry name" value="DUF6597"/>
</dbReference>
<dbReference type="PROSITE" id="PS01124">
    <property type="entry name" value="HTH_ARAC_FAMILY_2"/>
    <property type="match status" value="1"/>
</dbReference>
<dbReference type="PATRIC" id="fig|69.6.peg.843"/>
<dbReference type="GO" id="GO:0003700">
    <property type="term" value="F:DNA-binding transcription factor activity"/>
    <property type="evidence" value="ECO:0007669"/>
    <property type="project" value="InterPro"/>
</dbReference>
<dbReference type="Pfam" id="PF20240">
    <property type="entry name" value="DUF6597"/>
    <property type="match status" value="1"/>
</dbReference>
<dbReference type="PANTHER" id="PTHR46796:SF15">
    <property type="entry name" value="BLL1074 PROTEIN"/>
    <property type="match status" value="1"/>
</dbReference>